<dbReference type="InterPro" id="IPR003660">
    <property type="entry name" value="HAMP_dom"/>
</dbReference>
<feature type="transmembrane region" description="Helical" evidence="3">
    <location>
        <begin position="16"/>
        <end position="38"/>
    </location>
</feature>
<feature type="transmembrane region" description="Helical" evidence="3">
    <location>
        <begin position="162"/>
        <end position="185"/>
    </location>
</feature>
<protein>
    <submittedName>
        <fullName evidence="8">Sensor domain-containing diguanylate cyclase</fullName>
    </submittedName>
</protein>
<dbReference type="InterPro" id="IPR029787">
    <property type="entry name" value="Nucleotide_cyclase"/>
</dbReference>
<dbReference type="Gene3D" id="6.10.340.10">
    <property type="match status" value="1"/>
</dbReference>
<organism evidence="8 9">
    <name type="scientific">Methylovulum psychrotolerans</name>
    <dbReference type="NCBI Taxonomy" id="1704499"/>
    <lineage>
        <taxon>Bacteria</taxon>
        <taxon>Pseudomonadati</taxon>
        <taxon>Pseudomonadota</taxon>
        <taxon>Gammaproteobacteria</taxon>
        <taxon>Methylococcales</taxon>
        <taxon>Methylococcaceae</taxon>
        <taxon>Methylovulum</taxon>
    </lineage>
</organism>
<evidence type="ECO:0000256" key="2">
    <source>
        <dbReference type="SAM" id="Coils"/>
    </source>
</evidence>
<feature type="domain" description="PAS" evidence="4">
    <location>
        <begin position="244"/>
        <end position="314"/>
    </location>
</feature>
<feature type="domain" description="HAMP" evidence="6">
    <location>
        <begin position="186"/>
        <end position="239"/>
    </location>
</feature>
<dbReference type="SMART" id="SM00091">
    <property type="entry name" value="PAS"/>
    <property type="match status" value="1"/>
</dbReference>
<evidence type="ECO:0000313" key="9">
    <source>
        <dbReference type="Proteomes" id="UP000237423"/>
    </source>
</evidence>
<dbReference type="InterPro" id="IPR033417">
    <property type="entry name" value="CHASE8"/>
</dbReference>
<name>A0A2S5CNH0_9GAMM</name>
<dbReference type="Gene3D" id="3.30.450.20">
    <property type="entry name" value="PAS domain"/>
    <property type="match status" value="1"/>
</dbReference>
<dbReference type="GO" id="GO:0007165">
    <property type="term" value="P:signal transduction"/>
    <property type="evidence" value="ECO:0007669"/>
    <property type="project" value="InterPro"/>
</dbReference>
<dbReference type="CDD" id="cd06225">
    <property type="entry name" value="HAMP"/>
    <property type="match status" value="1"/>
</dbReference>
<dbReference type="InterPro" id="IPR043128">
    <property type="entry name" value="Rev_trsase/Diguanyl_cyclase"/>
</dbReference>
<evidence type="ECO:0000313" key="8">
    <source>
        <dbReference type="EMBL" id="POZ52365.1"/>
    </source>
</evidence>
<dbReference type="PROSITE" id="PS50112">
    <property type="entry name" value="PAS"/>
    <property type="match status" value="1"/>
</dbReference>
<dbReference type="Pfam" id="PF00990">
    <property type="entry name" value="GGDEF"/>
    <property type="match status" value="1"/>
</dbReference>
<keyword evidence="3" id="KW-0812">Transmembrane</keyword>
<dbReference type="InterPro" id="IPR001633">
    <property type="entry name" value="EAL_dom"/>
</dbReference>
<evidence type="ECO:0000259" key="4">
    <source>
        <dbReference type="PROSITE" id="PS50112"/>
    </source>
</evidence>
<dbReference type="PANTHER" id="PTHR44757">
    <property type="entry name" value="DIGUANYLATE CYCLASE DGCP"/>
    <property type="match status" value="1"/>
</dbReference>
<dbReference type="Gene3D" id="3.30.70.270">
    <property type="match status" value="1"/>
</dbReference>
<dbReference type="SMART" id="SM00052">
    <property type="entry name" value="EAL"/>
    <property type="match status" value="1"/>
</dbReference>
<keyword evidence="2" id="KW-0175">Coiled coil</keyword>
<dbReference type="SMART" id="SM00086">
    <property type="entry name" value="PAC"/>
    <property type="match status" value="1"/>
</dbReference>
<dbReference type="NCBIfam" id="TIGR00254">
    <property type="entry name" value="GGDEF"/>
    <property type="match status" value="1"/>
</dbReference>
<dbReference type="InterPro" id="IPR013655">
    <property type="entry name" value="PAS_fold_3"/>
</dbReference>
<dbReference type="InterPro" id="IPR000160">
    <property type="entry name" value="GGDEF_dom"/>
</dbReference>
<dbReference type="PROSITE" id="PS50883">
    <property type="entry name" value="EAL"/>
    <property type="match status" value="1"/>
</dbReference>
<evidence type="ECO:0000259" key="6">
    <source>
        <dbReference type="PROSITE" id="PS50885"/>
    </source>
</evidence>
<dbReference type="InterPro" id="IPR052155">
    <property type="entry name" value="Biofilm_reg_signaling"/>
</dbReference>
<dbReference type="Pfam" id="PF08447">
    <property type="entry name" value="PAS_3"/>
    <property type="match status" value="1"/>
</dbReference>
<comment type="cofactor">
    <cofactor evidence="1">
        <name>Mg(2+)</name>
        <dbReference type="ChEBI" id="CHEBI:18420"/>
    </cofactor>
</comment>
<dbReference type="FunFam" id="3.30.70.270:FF:000001">
    <property type="entry name" value="Diguanylate cyclase domain protein"/>
    <property type="match status" value="1"/>
</dbReference>
<dbReference type="Proteomes" id="UP000237423">
    <property type="component" value="Unassembled WGS sequence"/>
</dbReference>
<dbReference type="CDD" id="cd01948">
    <property type="entry name" value="EAL"/>
    <property type="match status" value="1"/>
</dbReference>
<dbReference type="SUPFAM" id="SSF55073">
    <property type="entry name" value="Nucleotide cyclase"/>
    <property type="match status" value="1"/>
</dbReference>
<dbReference type="PROSITE" id="PS50887">
    <property type="entry name" value="GGDEF"/>
    <property type="match status" value="1"/>
</dbReference>
<sequence>MAMINQIRNLSIHGKLLLTVLFPSIISLFLAGFFLLMLETVEFKKVAQNDLTTLATVIGNRSTAALMFGDPGLAEENLAALNFQPAVQAACVYNKQGLLFADFIKVSEPTAWHCPPTSAGLSSHYEHSLLWVTEPITDKDGPQGSILVHANYAEAYWHKIEFTVVVFLVLVCGSVLAFFLTAPFIKLIALPVKQLVTTVKTISETKDYSLRANKHYQDELGLLVDAFNELIDKVETQNQALTRAKDRYLALYDDNPTMIFNLSEQGQIMSANLTGAHYLGAAVSALEDCSILDFVHPADLALMHELMQQCLTSPSIVHKQELRQVCQNGRIIWVRATARLVAYDKQQNSLLLVCEDVTEAYNLSQQIAYQASHDALTGLANRSEFDKAIKEAIALAHTDNSEHALCYLDLDQFKIVNDTCGHMAGDELLRQLSDLLKKQLRRNDFIARLGGDEFGVLMYNCSVDQAIAASEKIRDFVRDFHFAWDDRRFSVGVSIGIASITDTSGNAVNLLKEADAACYAAKDKGRNRVHVYRPDDKELALRHGEMQWVQRIEQGLEQNLFCLYGQPIASIAHRDEKLHFETLIRYRDTQGLIIPPGAFLPAAERYNLAPLMDRWVIKNLFEWIATTPGFLNRLALCSVNLSGLSLSDETLFKFILEQFAVWEIPTHKICFEITETAAIANLTSATKFIQQLRDKGCSFSLDDFGSGLSSFAYLKNLPVDFLKIDGLFVKDILDDKIDLAMVKAINEVGQMMGKKTVAEFVENEKIFNLLKELGVDYAQGYGIGKPVPLNELKLIIPFSM</sequence>
<dbReference type="NCBIfam" id="TIGR00229">
    <property type="entry name" value="sensory_box"/>
    <property type="match status" value="1"/>
</dbReference>
<dbReference type="CDD" id="cd00130">
    <property type="entry name" value="PAS"/>
    <property type="match status" value="1"/>
</dbReference>
<gene>
    <name evidence="8" type="ORF">AADEFJLK_01847</name>
</gene>
<reference evidence="8 9" key="1">
    <citation type="submission" date="2017-11" db="EMBL/GenBank/DDBJ databases">
        <title>Draft Genome Sequence of Methylobacter psychrotolerans Sph1T, an Obligate Methanotroph from Low-Temperature Environments.</title>
        <authorList>
            <person name="Oshkin I.Y."/>
            <person name="Miroshnikov K."/>
            <person name="Belova S.E."/>
            <person name="Korzhenkov A."/>
            <person name="Toshchakov S.V."/>
            <person name="Dedysh S.N."/>
        </authorList>
    </citation>
    <scope>NUCLEOTIDE SEQUENCE [LARGE SCALE GENOMIC DNA]</scope>
    <source>
        <strain evidence="8 9">Sph1</strain>
    </source>
</reference>
<dbReference type="SUPFAM" id="SSF141868">
    <property type="entry name" value="EAL domain-like"/>
    <property type="match status" value="1"/>
</dbReference>
<evidence type="ECO:0000259" key="5">
    <source>
        <dbReference type="PROSITE" id="PS50883"/>
    </source>
</evidence>
<dbReference type="InterPro" id="IPR035965">
    <property type="entry name" value="PAS-like_dom_sf"/>
</dbReference>
<keyword evidence="3" id="KW-0472">Membrane</keyword>
<dbReference type="EMBL" id="PGFZ01000003">
    <property type="protein sequence ID" value="POZ52365.1"/>
    <property type="molecule type" value="Genomic_DNA"/>
</dbReference>
<dbReference type="InterPro" id="IPR000014">
    <property type="entry name" value="PAS"/>
</dbReference>
<keyword evidence="3" id="KW-1133">Transmembrane helix</keyword>
<feature type="domain" description="EAL" evidence="5">
    <location>
        <begin position="545"/>
        <end position="800"/>
    </location>
</feature>
<accession>A0A2S5CNH0</accession>
<dbReference type="SUPFAM" id="SSF55785">
    <property type="entry name" value="PYP-like sensor domain (PAS domain)"/>
    <property type="match status" value="1"/>
</dbReference>
<proteinExistence type="predicted"/>
<evidence type="ECO:0000259" key="7">
    <source>
        <dbReference type="PROSITE" id="PS50887"/>
    </source>
</evidence>
<dbReference type="Pfam" id="PF00672">
    <property type="entry name" value="HAMP"/>
    <property type="match status" value="1"/>
</dbReference>
<dbReference type="GO" id="GO:0003824">
    <property type="term" value="F:catalytic activity"/>
    <property type="evidence" value="ECO:0007669"/>
    <property type="project" value="UniProtKB-ARBA"/>
</dbReference>
<dbReference type="SMART" id="SM00267">
    <property type="entry name" value="GGDEF"/>
    <property type="match status" value="1"/>
</dbReference>
<dbReference type="GO" id="GO:0016020">
    <property type="term" value="C:membrane"/>
    <property type="evidence" value="ECO:0007669"/>
    <property type="project" value="InterPro"/>
</dbReference>
<dbReference type="SMART" id="SM00304">
    <property type="entry name" value="HAMP"/>
    <property type="match status" value="1"/>
</dbReference>
<dbReference type="Gene3D" id="3.20.20.450">
    <property type="entry name" value="EAL domain"/>
    <property type="match status" value="1"/>
</dbReference>
<feature type="coiled-coil region" evidence="2">
    <location>
        <begin position="224"/>
        <end position="251"/>
    </location>
</feature>
<evidence type="ECO:0000256" key="1">
    <source>
        <dbReference type="ARBA" id="ARBA00001946"/>
    </source>
</evidence>
<feature type="domain" description="GGDEF" evidence="7">
    <location>
        <begin position="401"/>
        <end position="534"/>
    </location>
</feature>
<dbReference type="Pfam" id="PF00563">
    <property type="entry name" value="EAL"/>
    <property type="match status" value="1"/>
</dbReference>
<dbReference type="InterPro" id="IPR001610">
    <property type="entry name" value="PAC"/>
</dbReference>
<evidence type="ECO:0000256" key="3">
    <source>
        <dbReference type="SAM" id="Phobius"/>
    </source>
</evidence>
<dbReference type="InterPro" id="IPR035919">
    <property type="entry name" value="EAL_sf"/>
</dbReference>
<comment type="caution">
    <text evidence="8">The sequence shown here is derived from an EMBL/GenBank/DDBJ whole genome shotgun (WGS) entry which is preliminary data.</text>
</comment>
<dbReference type="PROSITE" id="PS50885">
    <property type="entry name" value="HAMP"/>
    <property type="match status" value="1"/>
</dbReference>
<dbReference type="Pfam" id="PF17152">
    <property type="entry name" value="CHASE8"/>
    <property type="match status" value="1"/>
</dbReference>
<dbReference type="PANTHER" id="PTHR44757:SF4">
    <property type="entry name" value="DIGUANYLATE CYCLASE DGCE-RELATED"/>
    <property type="match status" value="1"/>
</dbReference>
<dbReference type="AlphaFoldDB" id="A0A2S5CNH0"/>
<dbReference type="CDD" id="cd01949">
    <property type="entry name" value="GGDEF"/>
    <property type="match status" value="1"/>
</dbReference>